<organism evidence="2 3">
    <name type="scientific">Nocardioides acrostichi</name>
    <dbReference type="NCBI Taxonomy" id="2784339"/>
    <lineage>
        <taxon>Bacteria</taxon>
        <taxon>Bacillati</taxon>
        <taxon>Actinomycetota</taxon>
        <taxon>Actinomycetes</taxon>
        <taxon>Propionibacteriales</taxon>
        <taxon>Nocardioidaceae</taxon>
        <taxon>Nocardioides</taxon>
    </lineage>
</organism>
<sequence length="215" mass="22988">MHDAPRLYRDLVEAIAALALDLPADSLAAVVPATPQWSVRQLIAHLAGGPADAVADRMDGAPGPSWTTRHVAEREGRAVADLVEEMRANTDAVAASVEDNPRPAIVWDLAVHHADLHEALGRGVPPEWSWSPVVHALAPMLLSKVPAEVHCGDATYGAGGPDVTVDPYELFRVAFSRRSRAQVSRVFAGRVESALLDELPIFGPRDDDQPVPEAG</sequence>
<gene>
    <name evidence="2" type="ORF">ISG29_05140</name>
</gene>
<proteinExistence type="predicted"/>
<evidence type="ECO:0000313" key="2">
    <source>
        <dbReference type="EMBL" id="MBF4161066.1"/>
    </source>
</evidence>
<keyword evidence="2" id="KW-0413">Isomerase</keyword>
<evidence type="ECO:0000259" key="1">
    <source>
        <dbReference type="Pfam" id="PF11716"/>
    </source>
</evidence>
<dbReference type="RefSeq" id="WP_194502335.1">
    <property type="nucleotide sequence ID" value="NZ_JADIVZ010000002.1"/>
</dbReference>
<reference evidence="2" key="1">
    <citation type="submission" date="2020-11" db="EMBL/GenBank/DDBJ databases">
        <title>Nocardioides sp. CBS4Y-1, whole genome shotgun sequence.</title>
        <authorList>
            <person name="Tuo L."/>
        </authorList>
    </citation>
    <scope>NUCLEOTIDE SEQUENCE</scope>
    <source>
        <strain evidence="2">CBS4Y-1</strain>
    </source>
</reference>
<accession>A0A930UVS8</accession>
<keyword evidence="3" id="KW-1185">Reference proteome</keyword>
<dbReference type="GO" id="GO:0046872">
    <property type="term" value="F:metal ion binding"/>
    <property type="evidence" value="ECO:0007669"/>
    <property type="project" value="InterPro"/>
</dbReference>
<dbReference type="SUPFAM" id="SSF109854">
    <property type="entry name" value="DinB/YfiT-like putative metalloenzymes"/>
    <property type="match status" value="1"/>
</dbReference>
<comment type="caution">
    <text evidence="2">The sequence shown here is derived from an EMBL/GenBank/DDBJ whole genome shotgun (WGS) entry which is preliminary data.</text>
</comment>
<dbReference type="AlphaFoldDB" id="A0A930UVS8"/>
<dbReference type="InterPro" id="IPR024344">
    <property type="entry name" value="MDMPI_metal-binding"/>
</dbReference>
<dbReference type="InterPro" id="IPR034660">
    <property type="entry name" value="DinB/YfiT-like"/>
</dbReference>
<evidence type="ECO:0000313" key="3">
    <source>
        <dbReference type="Proteomes" id="UP000656804"/>
    </source>
</evidence>
<dbReference type="Pfam" id="PF11716">
    <property type="entry name" value="MDMPI_N"/>
    <property type="match status" value="1"/>
</dbReference>
<protein>
    <submittedName>
        <fullName evidence="2">Maleylpyruvate isomerase N-terminal domain-containing protein</fullName>
    </submittedName>
</protein>
<feature type="domain" description="Mycothiol-dependent maleylpyruvate isomerase metal-binding" evidence="1">
    <location>
        <begin position="9"/>
        <end position="130"/>
    </location>
</feature>
<dbReference type="GO" id="GO:0016853">
    <property type="term" value="F:isomerase activity"/>
    <property type="evidence" value="ECO:0007669"/>
    <property type="project" value="UniProtKB-KW"/>
</dbReference>
<dbReference type="EMBL" id="JADIVZ010000002">
    <property type="protein sequence ID" value="MBF4161066.1"/>
    <property type="molecule type" value="Genomic_DNA"/>
</dbReference>
<dbReference type="Proteomes" id="UP000656804">
    <property type="component" value="Unassembled WGS sequence"/>
</dbReference>
<name>A0A930UVS8_9ACTN</name>